<dbReference type="RefSeq" id="WP_148727254.1">
    <property type="nucleotide sequence ID" value="NZ_CP197398.1"/>
</dbReference>
<name>A0A5D3EFL0_9BACE</name>
<organism evidence="1 2">
    <name type="scientific">Bacteroides pyogenes</name>
    <dbReference type="NCBI Taxonomy" id="310300"/>
    <lineage>
        <taxon>Bacteria</taxon>
        <taxon>Pseudomonadati</taxon>
        <taxon>Bacteroidota</taxon>
        <taxon>Bacteroidia</taxon>
        <taxon>Bacteroidales</taxon>
        <taxon>Bacteroidaceae</taxon>
        <taxon>Bacteroides</taxon>
    </lineage>
</organism>
<comment type="caution">
    <text evidence="1">The sequence shown here is derived from an EMBL/GenBank/DDBJ whole genome shotgun (WGS) entry which is preliminary data.</text>
</comment>
<gene>
    <name evidence="1" type="ORF">FNJ60_04980</name>
</gene>
<sequence>MIDIKKLKGEDLYYYIVDNGEREFAEAVQLLMYAEPDRDKALVLLEKMIQDGKRLVAIYPGNGDVAPKGAELVGDIPDGALYLL</sequence>
<dbReference type="EMBL" id="VKLW01000008">
    <property type="protein sequence ID" value="TYK34346.1"/>
    <property type="molecule type" value="Genomic_DNA"/>
</dbReference>
<dbReference type="AlphaFoldDB" id="A0A5D3EFL0"/>
<evidence type="ECO:0000313" key="1">
    <source>
        <dbReference type="EMBL" id="TYK34346.1"/>
    </source>
</evidence>
<proteinExistence type="predicted"/>
<evidence type="ECO:0000313" key="2">
    <source>
        <dbReference type="Proteomes" id="UP000324383"/>
    </source>
</evidence>
<protein>
    <submittedName>
        <fullName evidence="1">Uncharacterized protein</fullName>
    </submittedName>
</protein>
<reference evidence="1 2" key="1">
    <citation type="submission" date="2019-07" db="EMBL/GenBank/DDBJ databases">
        <title>Draft Genome Sequences of Bacteroides pyogenes Strains Isolated from the Uterus Holstein Dairy Cows with Metritis.</title>
        <authorList>
            <person name="Cunha F."/>
            <person name="Galvao K.N."/>
            <person name="Jeon S.J."/>
            <person name="Jeong K.C."/>
        </authorList>
    </citation>
    <scope>NUCLEOTIDE SEQUENCE [LARGE SCALE GENOMIC DNA]</scope>
    <source>
        <strain evidence="1 2">KG-31</strain>
    </source>
</reference>
<accession>A0A5D3EFL0</accession>
<keyword evidence="2" id="KW-1185">Reference proteome</keyword>
<dbReference type="Proteomes" id="UP000324383">
    <property type="component" value="Unassembled WGS sequence"/>
</dbReference>